<name>A0A7K3WLZ5_9FLAO</name>
<reference evidence="1 2" key="1">
    <citation type="submission" date="2020-02" db="EMBL/GenBank/DDBJ databases">
        <title>Out from the shadows clarifying the taxonomy of the family Cryomorphaceae and related taxa by utilizing the GTDB taxonomic framework.</title>
        <authorList>
            <person name="Bowman J.P."/>
        </authorList>
    </citation>
    <scope>NUCLEOTIDE SEQUENCE [LARGE SCALE GENOMIC DNA]</scope>
    <source>
        <strain evidence="1 2">QSSC 1-22</strain>
    </source>
</reference>
<dbReference type="Proteomes" id="UP000486602">
    <property type="component" value="Unassembled WGS sequence"/>
</dbReference>
<evidence type="ECO:0000313" key="2">
    <source>
        <dbReference type="Proteomes" id="UP000486602"/>
    </source>
</evidence>
<protein>
    <recommendedName>
        <fullName evidence="3">Redoxin domain-containing protein</fullName>
    </recommendedName>
</protein>
<organism evidence="1 2">
    <name type="scientific">Cryomorpha ignava</name>
    <dbReference type="NCBI Taxonomy" id="101383"/>
    <lineage>
        <taxon>Bacteria</taxon>
        <taxon>Pseudomonadati</taxon>
        <taxon>Bacteroidota</taxon>
        <taxon>Flavobacteriia</taxon>
        <taxon>Flavobacteriales</taxon>
        <taxon>Cryomorphaceae</taxon>
        <taxon>Cryomorpha</taxon>
    </lineage>
</organism>
<accession>A0A7K3WLZ5</accession>
<comment type="caution">
    <text evidence="1">The sequence shown here is derived from an EMBL/GenBank/DDBJ whole genome shotgun (WGS) entry which is preliminary data.</text>
</comment>
<dbReference type="EMBL" id="JAAGVY010000004">
    <property type="protein sequence ID" value="NEN22667.1"/>
    <property type="molecule type" value="Genomic_DNA"/>
</dbReference>
<dbReference type="AlphaFoldDB" id="A0A7K3WLZ5"/>
<evidence type="ECO:0000313" key="1">
    <source>
        <dbReference type="EMBL" id="NEN22667.1"/>
    </source>
</evidence>
<sequence>MKTLFNLISFILLLFVIFPAFGQINEKFPTVETEKVTGEIVEIPSAFAGKFILIGVGTSKKAEDQLQTWQNPLYQKFVAKTGLMDDMFNVELCFLPLFTGASQLAKDKVIEKIQENNEALVIDNVYVYAGNREPFTAIGIDDRSEPYFYLLDKSGTIVWTASGGFKQKYFDQIEEILTR</sequence>
<evidence type="ECO:0008006" key="3">
    <source>
        <dbReference type="Google" id="ProtNLM"/>
    </source>
</evidence>
<keyword evidence="2" id="KW-1185">Reference proteome</keyword>
<gene>
    <name evidence="1" type="ORF">G3O08_03995</name>
</gene>
<proteinExistence type="predicted"/>
<dbReference type="RefSeq" id="WP_163283390.1">
    <property type="nucleotide sequence ID" value="NZ_JAAGVY010000004.1"/>
</dbReference>